<feature type="region of interest" description="Disordered" evidence="6">
    <location>
        <begin position="259"/>
        <end position="322"/>
    </location>
</feature>
<evidence type="ECO:0000256" key="1">
    <source>
        <dbReference type="ARBA" id="ARBA00004141"/>
    </source>
</evidence>
<keyword evidence="9" id="KW-1185">Reference proteome</keyword>
<comment type="subcellular location">
    <subcellularLocation>
        <location evidence="1">Membrane</location>
        <topology evidence="1">Multi-pass membrane protein</topology>
    </subcellularLocation>
</comment>
<feature type="transmembrane region" description="Helical" evidence="7">
    <location>
        <begin position="63"/>
        <end position="82"/>
    </location>
</feature>
<accession>A0ABN9W5G3</accession>
<feature type="transmembrane region" description="Helical" evidence="7">
    <location>
        <begin position="201"/>
        <end position="229"/>
    </location>
</feature>
<dbReference type="Pfam" id="PF01594">
    <property type="entry name" value="AI-2E_transport"/>
    <property type="match status" value="1"/>
</dbReference>
<keyword evidence="3 7" id="KW-0812">Transmembrane</keyword>
<keyword evidence="4 7" id="KW-1133">Transmembrane helix</keyword>
<evidence type="ECO:0000256" key="5">
    <source>
        <dbReference type="ARBA" id="ARBA00023136"/>
    </source>
</evidence>
<sequence>MSLKEHWNIYRDGARDVSKFLEREVGNVAGTLSQEMADSIAQSTLRQAEDLVSTMVTRLLSNIWSSVLEFLMMVLYISFWLANPMPVGNKVEELFRRYILLKGLACAGYGICVGVLLSVLSVDLSAFFGLAAFLLSFVPEVGAFAAILLPMPVILFDSRQDAPGGTLALATGCQLMLKFVFANVVEVKLVEADRLMKMHPVIILLAVTFFGLIWGPTGMLLSVPFVAYLKVIVLSESVPALYRDPVLVVLEGDRGAPAKHARNHRHLEVEASAASSDSNHDGEDGGEDCGGTSAAPPASPRAELRGRRENATPERDRAACAA</sequence>
<feature type="transmembrane region" description="Helical" evidence="7">
    <location>
        <begin position="126"/>
        <end position="150"/>
    </location>
</feature>
<evidence type="ECO:0000256" key="7">
    <source>
        <dbReference type="SAM" id="Phobius"/>
    </source>
</evidence>
<evidence type="ECO:0000256" key="6">
    <source>
        <dbReference type="SAM" id="MobiDB-lite"/>
    </source>
</evidence>
<evidence type="ECO:0008006" key="10">
    <source>
        <dbReference type="Google" id="ProtNLM"/>
    </source>
</evidence>
<organism evidence="8 9">
    <name type="scientific">Prorocentrum cordatum</name>
    <dbReference type="NCBI Taxonomy" id="2364126"/>
    <lineage>
        <taxon>Eukaryota</taxon>
        <taxon>Sar</taxon>
        <taxon>Alveolata</taxon>
        <taxon>Dinophyceae</taxon>
        <taxon>Prorocentrales</taxon>
        <taxon>Prorocentraceae</taxon>
        <taxon>Prorocentrum</taxon>
    </lineage>
</organism>
<evidence type="ECO:0000313" key="8">
    <source>
        <dbReference type="EMBL" id="CAK0880013.1"/>
    </source>
</evidence>
<dbReference type="Proteomes" id="UP001189429">
    <property type="component" value="Unassembled WGS sequence"/>
</dbReference>
<gene>
    <name evidence="8" type="ORF">PCOR1329_LOCUS63273</name>
</gene>
<reference evidence="8" key="1">
    <citation type="submission" date="2023-10" db="EMBL/GenBank/DDBJ databases">
        <authorList>
            <person name="Chen Y."/>
            <person name="Shah S."/>
            <person name="Dougan E. K."/>
            <person name="Thang M."/>
            <person name="Chan C."/>
        </authorList>
    </citation>
    <scope>NUCLEOTIDE SEQUENCE [LARGE SCALE GENOMIC DNA]</scope>
</reference>
<comment type="caution">
    <text evidence="8">The sequence shown here is derived from an EMBL/GenBank/DDBJ whole genome shotgun (WGS) entry which is preliminary data.</text>
</comment>
<dbReference type="EMBL" id="CAUYUJ010018029">
    <property type="protein sequence ID" value="CAK0880013.1"/>
    <property type="molecule type" value="Genomic_DNA"/>
</dbReference>
<evidence type="ECO:0000256" key="3">
    <source>
        <dbReference type="ARBA" id="ARBA00022692"/>
    </source>
</evidence>
<protein>
    <recommendedName>
        <fullName evidence="10">AI-2E family transporter</fullName>
    </recommendedName>
</protein>
<feature type="transmembrane region" description="Helical" evidence="7">
    <location>
        <begin position="103"/>
        <end position="120"/>
    </location>
</feature>
<proteinExistence type="inferred from homology"/>
<keyword evidence="5 7" id="KW-0472">Membrane</keyword>
<evidence type="ECO:0000256" key="2">
    <source>
        <dbReference type="ARBA" id="ARBA00009773"/>
    </source>
</evidence>
<evidence type="ECO:0000256" key="4">
    <source>
        <dbReference type="ARBA" id="ARBA00022989"/>
    </source>
</evidence>
<feature type="compositionally biased region" description="Basic and acidic residues" evidence="6">
    <location>
        <begin position="302"/>
        <end position="322"/>
    </location>
</feature>
<evidence type="ECO:0000313" key="9">
    <source>
        <dbReference type="Proteomes" id="UP001189429"/>
    </source>
</evidence>
<feature type="transmembrane region" description="Helical" evidence="7">
    <location>
        <begin position="162"/>
        <end position="181"/>
    </location>
</feature>
<name>A0ABN9W5G3_9DINO</name>
<comment type="similarity">
    <text evidence="2">Belongs to the autoinducer-2 exporter (AI-2E) (TC 2.A.86) family.</text>
</comment>
<dbReference type="InterPro" id="IPR002549">
    <property type="entry name" value="AI-2E-like"/>
</dbReference>